<name>A0AAV7QPZ3_PLEWA</name>
<dbReference type="InterPro" id="IPR004244">
    <property type="entry name" value="Transposase_22"/>
</dbReference>
<dbReference type="Proteomes" id="UP001066276">
    <property type="component" value="Chromosome 6"/>
</dbReference>
<evidence type="ECO:0008006" key="3">
    <source>
        <dbReference type="Google" id="ProtNLM"/>
    </source>
</evidence>
<sequence length="357" mass="40228">MLHRRGRHTEVERLSTVNNSPCCRLVEPPSPAEIHAWTGSGRTVAAEQHEGPDWVPVPRTAAEALSRFWTLRPAGMGKSDTKKPKLQFGATKLTRAPPEAIDNNDAQPAQGEHSEMGEMKALLLSMQSSLSSIDSKMDNMTASLDLLTNKLEKHVGCISETEQRISHVKDTMHAKSQQLLQMDKLLKIIVNKNEDLEGRSRRNNIRIVGVPESTDTGRMEQCEEHMLTTLFGEEAFSKMLVVERAHRGLTVKPPPWASPRPIIAYLQNYRDRDTTLRLGSERHPLQLDGNEISIYPNFTMAVLEARKKYTTVKQKMRQANVSYAMLFPARLKIAHKGKSLIFATLQQAKDYLKRNCG</sequence>
<reference evidence="1" key="1">
    <citation type="journal article" date="2022" name="bioRxiv">
        <title>Sequencing and chromosome-scale assembly of the giantPleurodeles waltlgenome.</title>
        <authorList>
            <person name="Brown T."/>
            <person name="Elewa A."/>
            <person name="Iarovenko S."/>
            <person name="Subramanian E."/>
            <person name="Araus A.J."/>
            <person name="Petzold A."/>
            <person name="Susuki M."/>
            <person name="Suzuki K.-i.T."/>
            <person name="Hayashi T."/>
            <person name="Toyoda A."/>
            <person name="Oliveira C."/>
            <person name="Osipova E."/>
            <person name="Leigh N.D."/>
            <person name="Simon A."/>
            <person name="Yun M.H."/>
        </authorList>
    </citation>
    <scope>NUCLEOTIDE SEQUENCE</scope>
    <source>
        <strain evidence="1">20211129_DDA</strain>
        <tissue evidence="1">Liver</tissue>
    </source>
</reference>
<evidence type="ECO:0000313" key="1">
    <source>
        <dbReference type="EMBL" id="KAJ1141401.1"/>
    </source>
</evidence>
<dbReference type="InterPro" id="IPR042566">
    <property type="entry name" value="L1_C"/>
</dbReference>
<dbReference type="Gene3D" id="3.30.70.1820">
    <property type="entry name" value="L1 transposable element, RRM domain"/>
    <property type="match status" value="1"/>
</dbReference>
<organism evidence="1 2">
    <name type="scientific">Pleurodeles waltl</name>
    <name type="common">Iberian ribbed newt</name>
    <dbReference type="NCBI Taxonomy" id="8319"/>
    <lineage>
        <taxon>Eukaryota</taxon>
        <taxon>Metazoa</taxon>
        <taxon>Chordata</taxon>
        <taxon>Craniata</taxon>
        <taxon>Vertebrata</taxon>
        <taxon>Euteleostomi</taxon>
        <taxon>Amphibia</taxon>
        <taxon>Batrachia</taxon>
        <taxon>Caudata</taxon>
        <taxon>Salamandroidea</taxon>
        <taxon>Salamandridae</taxon>
        <taxon>Pleurodelinae</taxon>
        <taxon>Pleurodeles</taxon>
    </lineage>
</organism>
<dbReference type="Gene3D" id="3.30.250.20">
    <property type="entry name" value="L1 transposable element, C-terminal domain"/>
    <property type="match status" value="1"/>
</dbReference>
<evidence type="ECO:0000313" key="2">
    <source>
        <dbReference type="Proteomes" id="UP001066276"/>
    </source>
</evidence>
<protein>
    <recommendedName>
        <fullName evidence="3">L1 transposable element RRM domain-containing protein</fullName>
    </recommendedName>
</protein>
<accession>A0AAV7QPZ3</accession>
<dbReference type="EMBL" id="JANPWB010000010">
    <property type="protein sequence ID" value="KAJ1141401.1"/>
    <property type="molecule type" value="Genomic_DNA"/>
</dbReference>
<keyword evidence="2" id="KW-1185">Reference proteome</keyword>
<dbReference type="PANTHER" id="PTHR11505">
    <property type="entry name" value="L1 TRANSPOSABLE ELEMENT-RELATED"/>
    <property type="match status" value="1"/>
</dbReference>
<gene>
    <name evidence="1" type="ORF">NDU88_007734</name>
</gene>
<comment type="caution">
    <text evidence="1">The sequence shown here is derived from an EMBL/GenBank/DDBJ whole genome shotgun (WGS) entry which is preliminary data.</text>
</comment>
<proteinExistence type="predicted"/>
<dbReference type="AlphaFoldDB" id="A0AAV7QPZ3"/>